<dbReference type="SUPFAM" id="SSF53474">
    <property type="entry name" value="alpha/beta-Hydrolases"/>
    <property type="match status" value="1"/>
</dbReference>
<dbReference type="PANTHER" id="PTHR11802:SF3">
    <property type="entry name" value="RETINOID-INDUCIBLE SERINE CARBOXYPEPTIDASE"/>
    <property type="match status" value="1"/>
</dbReference>
<protein>
    <submittedName>
        <fullName evidence="11">Peptidase S10, serine carboxypeptidase, Alpha/Beta hydrolase fold protein</fullName>
    </submittedName>
</protein>
<organism evidence="9 11">
    <name type="scientific">Dracunculus medinensis</name>
    <name type="common">Guinea worm</name>
    <dbReference type="NCBI Taxonomy" id="318479"/>
    <lineage>
        <taxon>Eukaryota</taxon>
        <taxon>Metazoa</taxon>
        <taxon>Ecdysozoa</taxon>
        <taxon>Nematoda</taxon>
        <taxon>Chromadorea</taxon>
        <taxon>Rhabditida</taxon>
        <taxon>Spirurina</taxon>
        <taxon>Dracunculoidea</taxon>
        <taxon>Dracunculidae</taxon>
        <taxon>Dracunculus</taxon>
    </lineage>
</organism>
<dbReference type="GO" id="GO:0004185">
    <property type="term" value="F:serine-type carboxypeptidase activity"/>
    <property type="evidence" value="ECO:0007669"/>
    <property type="project" value="InterPro"/>
</dbReference>
<evidence type="ECO:0000256" key="4">
    <source>
        <dbReference type="ARBA" id="ARBA00022729"/>
    </source>
</evidence>
<evidence type="ECO:0000256" key="7">
    <source>
        <dbReference type="SAM" id="SignalP"/>
    </source>
</evidence>
<keyword evidence="6" id="KW-0325">Glycoprotein</keyword>
<comment type="similarity">
    <text evidence="1">Belongs to the peptidase S10 family.</text>
</comment>
<dbReference type="EMBL" id="UYYG01001168">
    <property type="protein sequence ID" value="VDN58394.1"/>
    <property type="molecule type" value="Genomic_DNA"/>
</dbReference>
<evidence type="ECO:0000313" key="9">
    <source>
        <dbReference type="Proteomes" id="UP000038040"/>
    </source>
</evidence>
<reference evidence="8 10" key="2">
    <citation type="submission" date="2018-11" db="EMBL/GenBank/DDBJ databases">
        <authorList>
            <consortium name="Pathogen Informatics"/>
        </authorList>
    </citation>
    <scope>NUCLEOTIDE SEQUENCE [LARGE SCALE GENOMIC DNA]</scope>
</reference>
<keyword evidence="10" id="KW-1185">Reference proteome</keyword>
<evidence type="ECO:0000313" key="11">
    <source>
        <dbReference type="WBParaSite" id="DME_0000448401-mRNA-1"/>
    </source>
</evidence>
<dbReference type="Proteomes" id="UP000038040">
    <property type="component" value="Unplaced"/>
</dbReference>
<proteinExistence type="inferred from homology"/>
<evidence type="ECO:0000256" key="1">
    <source>
        <dbReference type="ARBA" id="ARBA00009431"/>
    </source>
</evidence>
<dbReference type="InterPro" id="IPR029058">
    <property type="entry name" value="AB_hydrolase_fold"/>
</dbReference>
<gene>
    <name evidence="8" type="ORF">DME_LOCUS8367</name>
</gene>
<keyword evidence="4 7" id="KW-0732">Signal</keyword>
<name>A0A0N4UBB4_DRAME</name>
<keyword evidence="3" id="KW-0645">Protease</keyword>
<evidence type="ECO:0000256" key="2">
    <source>
        <dbReference type="ARBA" id="ARBA00022645"/>
    </source>
</evidence>
<evidence type="ECO:0000256" key="5">
    <source>
        <dbReference type="ARBA" id="ARBA00022801"/>
    </source>
</evidence>
<dbReference type="WBParaSite" id="DME_0000448401-mRNA-1">
    <property type="protein sequence ID" value="DME_0000448401-mRNA-1"/>
    <property type="gene ID" value="DME_0000448401"/>
</dbReference>
<dbReference type="AlphaFoldDB" id="A0A0N4UBB4"/>
<evidence type="ECO:0000313" key="8">
    <source>
        <dbReference type="EMBL" id="VDN58394.1"/>
    </source>
</evidence>
<dbReference type="GO" id="GO:0006508">
    <property type="term" value="P:proteolysis"/>
    <property type="evidence" value="ECO:0007669"/>
    <property type="project" value="UniProtKB-KW"/>
</dbReference>
<evidence type="ECO:0000256" key="3">
    <source>
        <dbReference type="ARBA" id="ARBA00022670"/>
    </source>
</evidence>
<keyword evidence="2" id="KW-0121">Carboxypeptidase</keyword>
<evidence type="ECO:0000256" key="6">
    <source>
        <dbReference type="ARBA" id="ARBA00023180"/>
    </source>
</evidence>
<dbReference type="Pfam" id="PF00450">
    <property type="entry name" value="Peptidase_S10"/>
    <property type="match status" value="1"/>
</dbReference>
<dbReference type="STRING" id="318479.A0A0N4UBB4"/>
<dbReference type="OrthoDB" id="5812398at2759"/>
<dbReference type="PANTHER" id="PTHR11802">
    <property type="entry name" value="SERINE PROTEASE FAMILY S10 SERINE CARBOXYPEPTIDASE"/>
    <property type="match status" value="1"/>
</dbReference>
<feature type="signal peptide" evidence="7">
    <location>
        <begin position="1"/>
        <end position="17"/>
    </location>
</feature>
<keyword evidence="5" id="KW-0378">Hydrolase</keyword>
<dbReference type="InterPro" id="IPR001563">
    <property type="entry name" value="Peptidase_S10"/>
</dbReference>
<reference evidence="11" key="1">
    <citation type="submission" date="2016-04" db="UniProtKB">
        <authorList>
            <consortium name="WormBaseParasite"/>
        </authorList>
    </citation>
    <scope>IDENTIFICATION</scope>
</reference>
<feature type="chain" id="PRO_5041039177" evidence="7">
    <location>
        <begin position="18"/>
        <end position="408"/>
    </location>
</feature>
<dbReference type="Gene3D" id="3.40.50.1820">
    <property type="entry name" value="alpha/beta hydrolase"/>
    <property type="match status" value="2"/>
</dbReference>
<sequence>MFAAILVFFNIVVTVYSESPINLPDSPDNDVVQYSGYLDFDNNQVHYMFVLAENDSSSSPVLVWLGSSPGCSLLYHYFEFLGPYIIDTNSNGSLVRNNNAWSKIGNLLVIDNSINAGFSYGRTETPNVYRRRDLTYKALLRFFEIFPQFKGLFFGNAILDLNELTTDRTIFMYGHGFLDERLYQIVRQNCCKGVMEECNFLQPFGDEFCRNAAFYLTSSFLESSLNIYNMNQKCKNNSQITKAIRDIRNKITTIAEFMNSFAAQMDVECVDETPFASYLNRADIRQALNIPENVKPWNIIVNYNSLLPISNYYAMKMVVNSGIRLFFYSGDSCLMAPMLHSQKFASKLGFEKTSAKKPFSIEKNRVAGYHTQYGLIDLVTILRAGVYAKERPAEALHAMNAFLKGEKP</sequence>
<dbReference type="Proteomes" id="UP000274756">
    <property type="component" value="Unassembled WGS sequence"/>
</dbReference>
<accession>A0A0N4UBB4</accession>
<evidence type="ECO:0000313" key="10">
    <source>
        <dbReference type="Proteomes" id="UP000274756"/>
    </source>
</evidence>